<comment type="caution">
    <text evidence="4">The sequence shown here is derived from an EMBL/GenBank/DDBJ whole genome shotgun (WGS) entry which is preliminary data.</text>
</comment>
<feature type="domain" description="CAAX prenyl protease 2/Lysostaphin resistance protein A-like" evidence="3">
    <location>
        <begin position="215"/>
        <end position="308"/>
    </location>
</feature>
<keyword evidence="5" id="KW-1185">Reference proteome</keyword>
<feature type="transmembrane region" description="Helical" evidence="2">
    <location>
        <begin position="174"/>
        <end position="197"/>
    </location>
</feature>
<dbReference type="PANTHER" id="PTHR36435:SF1">
    <property type="entry name" value="CAAX AMINO TERMINAL PROTEASE FAMILY PROTEIN"/>
    <property type="match status" value="1"/>
</dbReference>
<evidence type="ECO:0000313" key="4">
    <source>
        <dbReference type="EMBL" id="MBD8021170.1"/>
    </source>
</evidence>
<protein>
    <submittedName>
        <fullName evidence="4">CPBP family intramembrane metalloprotease</fullName>
    </submittedName>
</protein>
<dbReference type="Pfam" id="PF02517">
    <property type="entry name" value="Rce1-like"/>
    <property type="match status" value="1"/>
</dbReference>
<evidence type="ECO:0000256" key="1">
    <source>
        <dbReference type="SAM" id="MobiDB-lite"/>
    </source>
</evidence>
<dbReference type="InterPro" id="IPR052710">
    <property type="entry name" value="CAAX_protease"/>
</dbReference>
<organism evidence="4 5">
    <name type="scientific">Brevibacterium gallinarum</name>
    <dbReference type="NCBI Taxonomy" id="2762220"/>
    <lineage>
        <taxon>Bacteria</taxon>
        <taxon>Bacillati</taxon>
        <taxon>Actinomycetota</taxon>
        <taxon>Actinomycetes</taxon>
        <taxon>Micrococcales</taxon>
        <taxon>Brevibacteriaceae</taxon>
        <taxon>Brevibacterium</taxon>
    </lineage>
</organism>
<gene>
    <name evidence="4" type="ORF">H9634_10300</name>
</gene>
<feature type="transmembrane region" description="Helical" evidence="2">
    <location>
        <begin position="333"/>
        <end position="353"/>
    </location>
</feature>
<keyword evidence="4" id="KW-0378">Hydrolase</keyword>
<feature type="compositionally biased region" description="Low complexity" evidence="1">
    <location>
        <begin position="422"/>
        <end position="432"/>
    </location>
</feature>
<keyword evidence="2" id="KW-1133">Transmembrane helix</keyword>
<keyword evidence="4" id="KW-0645">Protease</keyword>
<feature type="compositionally biased region" description="Low complexity" evidence="1">
    <location>
        <begin position="444"/>
        <end position="457"/>
    </location>
</feature>
<dbReference type="GO" id="GO:0008237">
    <property type="term" value="F:metallopeptidase activity"/>
    <property type="evidence" value="ECO:0007669"/>
    <property type="project" value="UniProtKB-KW"/>
</dbReference>
<proteinExistence type="predicted"/>
<dbReference type="InterPro" id="IPR003675">
    <property type="entry name" value="Rce1/LyrA-like_dom"/>
</dbReference>
<feature type="region of interest" description="Disordered" evidence="1">
    <location>
        <begin position="370"/>
        <end position="471"/>
    </location>
</feature>
<reference evidence="4 5" key="1">
    <citation type="submission" date="2020-08" db="EMBL/GenBank/DDBJ databases">
        <title>A Genomic Blueprint of the Chicken Gut Microbiome.</title>
        <authorList>
            <person name="Gilroy R."/>
            <person name="Ravi A."/>
            <person name="Getino M."/>
            <person name="Pursley I."/>
            <person name="Horton D.L."/>
            <person name="Alikhan N.-F."/>
            <person name="Baker D."/>
            <person name="Gharbi K."/>
            <person name="Hall N."/>
            <person name="Watson M."/>
            <person name="Adriaenssens E.M."/>
            <person name="Foster-Nyarko E."/>
            <person name="Jarju S."/>
            <person name="Secka A."/>
            <person name="Antonio M."/>
            <person name="Oren A."/>
            <person name="Chaudhuri R."/>
            <person name="La Ragione R.M."/>
            <person name="Hildebrand F."/>
            <person name="Pallen M.J."/>
        </authorList>
    </citation>
    <scope>NUCLEOTIDE SEQUENCE [LARGE SCALE GENOMIC DNA]</scope>
    <source>
        <strain evidence="4 5">Re57</strain>
    </source>
</reference>
<accession>A0ABR8WVQ7</accession>
<feature type="transmembrane region" description="Helical" evidence="2">
    <location>
        <begin position="276"/>
        <end position="293"/>
    </location>
</feature>
<dbReference type="Proteomes" id="UP000651517">
    <property type="component" value="Unassembled WGS sequence"/>
</dbReference>
<evidence type="ECO:0000256" key="2">
    <source>
        <dbReference type="SAM" id="Phobius"/>
    </source>
</evidence>
<feature type="transmembrane region" description="Helical" evidence="2">
    <location>
        <begin position="300"/>
        <end position="321"/>
    </location>
</feature>
<keyword evidence="2" id="KW-0472">Membrane</keyword>
<feature type="transmembrane region" description="Helical" evidence="2">
    <location>
        <begin position="250"/>
        <end position="270"/>
    </location>
</feature>
<keyword evidence="2" id="KW-0812">Transmembrane</keyword>
<dbReference type="EMBL" id="JACSPY010000009">
    <property type="protein sequence ID" value="MBD8021170.1"/>
    <property type="molecule type" value="Genomic_DNA"/>
</dbReference>
<feature type="transmembrane region" description="Helical" evidence="2">
    <location>
        <begin position="88"/>
        <end position="112"/>
    </location>
</feature>
<feature type="compositionally biased region" description="Pro residues" evidence="1">
    <location>
        <begin position="8"/>
        <end position="22"/>
    </location>
</feature>
<sequence length="471" mass="50021">MHDDQPGYPDPTRSPHPQPHPASGPETGRSPGHDIAPTAPAAPADQPTPAGAPYAAADLPAAVPSAVERGQTHSEFYRLPGNRWWKGVITIVALLITMLVASFAFTLIAGIIDMATGQLDLDAVMEGQIGMSPLMLLATNLSLIVLAVLALIFHRYLFRQRVGFLNSVAGRFRWRWLLWSLIPIGIGFAIYITLLVVSSDWDAYDPLPVGMTIFYLAVVLLTTPFQAAAEEYVFRGVIQRIAGSWVRGPIPSLILGTAVSSVLFAAAHLAGDPWLILYYWLFGVFLSLLAHYSGGLEAPIVIHAINNVALFVTATFSGEIAQEIDRSAGAGGPFMLIPVAAILVISAAAIVLARVRRVQMYGVAEEIPRRGAVASGAPAQQWGAEAPPPHDHDARADAAVQPVPEAGEPQHFGTGWHGGNSGQPDPTQTGPTQPSPGQPGPGQPGQRPGQQPGQQPGQGPGQQPPDRPDQR</sequence>
<feature type="region of interest" description="Disordered" evidence="1">
    <location>
        <begin position="1"/>
        <end position="55"/>
    </location>
</feature>
<evidence type="ECO:0000259" key="3">
    <source>
        <dbReference type="Pfam" id="PF02517"/>
    </source>
</evidence>
<dbReference type="RefSeq" id="WP_191726569.1">
    <property type="nucleotide sequence ID" value="NZ_JACSPY010000009.1"/>
</dbReference>
<evidence type="ECO:0000313" key="5">
    <source>
        <dbReference type="Proteomes" id="UP000651517"/>
    </source>
</evidence>
<dbReference type="PANTHER" id="PTHR36435">
    <property type="entry name" value="SLR1288 PROTEIN"/>
    <property type="match status" value="1"/>
</dbReference>
<feature type="compositionally biased region" description="Pro residues" evidence="1">
    <location>
        <begin position="433"/>
        <end position="442"/>
    </location>
</feature>
<name>A0ABR8WVQ7_9MICO</name>
<feature type="transmembrane region" description="Helical" evidence="2">
    <location>
        <begin position="132"/>
        <end position="153"/>
    </location>
</feature>
<feature type="transmembrane region" description="Helical" evidence="2">
    <location>
        <begin position="209"/>
        <end position="229"/>
    </location>
</feature>
<feature type="compositionally biased region" description="Low complexity" evidence="1">
    <location>
        <begin position="36"/>
        <end position="55"/>
    </location>
</feature>
<keyword evidence="4" id="KW-0482">Metalloprotease</keyword>